<organism evidence="6 8">
    <name type="scientific">Photobacterium aphoticum</name>
    <dbReference type="NCBI Taxonomy" id="754436"/>
    <lineage>
        <taxon>Bacteria</taxon>
        <taxon>Pseudomonadati</taxon>
        <taxon>Pseudomonadota</taxon>
        <taxon>Gammaproteobacteria</taxon>
        <taxon>Vibrionales</taxon>
        <taxon>Vibrionaceae</taxon>
        <taxon>Photobacterium</taxon>
    </lineage>
</organism>
<evidence type="ECO:0000256" key="2">
    <source>
        <dbReference type="ARBA" id="ARBA00023015"/>
    </source>
</evidence>
<dbReference type="InterPro" id="IPR005119">
    <property type="entry name" value="LysR_subst-bd"/>
</dbReference>
<dbReference type="GO" id="GO:0003700">
    <property type="term" value="F:DNA-binding transcription factor activity"/>
    <property type="evidence" value="ECO:0007669"/>
    <property type="project" value="InterPro"/>
</dbReference>
<comment type="similarity">
    <text evidence="1">Belongs to the LysR transcriptional regulatory family.</text>
</comment>
<dbReference type="SUPFAM" id="SSF46785">
    <property type="entry name" value="Winged helix' DNA-binding domain"/>
    <property type="match status" value="1"/>
</dbReference>
<dbReference type="PANTHER" id="PTHR30346">
    <property type="entry name" value="TRANSCRIPTIONAL DUAL REGULATOR HCAR-RELATED"/>
    <property type="match status" value="1"/>
</dbReference>
<evidence type="ECO:0000256" key="4">
    <source>
        <dbReference type="ARBA" id="ARBA00023163"/>
    </source>
</evidence>
<dbReference type="EMBL" id="BBMN01000001">
    <property type="protein sequence ID" value="GAL02748.1"/>
    <property type="molecule type" value="Genomic_DNA"/>
</dbReference>
<dbReference type="Proteomes" id="UP000036426">
    <property type="component" value="Unassembled WGS sequence"/>
</dbReference>
<evidence type="ECO:0000256" key="1">
    <source>
        <dbReference type="ARBA" id="ARBA00009437"/>
    </source>
</evidence>
<dbReference type="PRINTS" id="PR00039">
    <property type="entry name" value="HTHLYSR"/>
</dbReference>
<evidence type="ECO:0000313" key="8">
    <source>
        <dbReference type="Proteomes" id="UP000029227"/>
    </source>
</evidence>
<evidence type="ECO:0000313" key="9">
    <source>
        <dbReference type="Proteomes" id="UP000036426"/>
    </source>
</evidence>
<dbReference type="CDD" id="cd08411">
    <property type="entry name" value="PBP2_OxyR"/>
    <property type="match status" value="1"/>
</dbReference>
<reference evidence="7 9" key="2">
    <citation type="submission" date="2015-05" db="EMBL/GenBank/DDBJ databases">
        <title>Photobacterium galathea sp. nov.</title>
        <authorList>
            <person name="Machado H."/>
            <person name="Gram L."/>
        </authorList>
    </citation>
    <scope>NUCLEOTIDE SEQUENCE [LARGE SCALE GENOMIC DNA]</scope>
    <source>
        <strain evidence="7 9">DSM 25995</strain>
    </source>
</reference>
<dbReference type="EMBL" id="LDOV01000010">
    <property type="protein sequence ID" value="KLV01879.1"/>
    <property type="molecule type" value="Genomic_DNA"/>
</dbReference>
<keyword evidence="9" id="KW-1185">Reference proteome</keyword>
<dbReference type="InterPro" id="IPR000847">
    <property type="entry name" value="LysR_HTH_N"/>
</dbReference>
<gene>
    <name evidence="7" type="ORF">ABT58_05565</name>
    <name evidence="6" type="ORF">JCM19237_5641</name>
</gene>
<dbReference type="OrthoDB" id="9775392at2"/>
<dbReference type="Gene3D" id="3.40.190.10">
    <property type="entry name" value="Periplasmic binding protein-like II"/>
    <property type="match status" value="2"/>
</dbReference>
<dbReference type="Gene3D" id="1.10.10.10">
    <property type="entry name" value="Winged helix-like DNA-binding domain superfamily/Winged helix DNA-binding domain"/>
    <property type="match status" value="1"/>
</dbReference>
<dbReference type="GO" id="GO:0003677">
    <property type="term" value="F:DNA binding"/>
    <property type="evidence" value="ECO:0007669"/>
    <property type="project" value="UniProtKB-KW"/>
</dbReference>
<name>A0A090QKF8_9GAMM</name>
<feature type="domain" description="HTH lysR-type" evidence="5">
    <location>
        <begin position="2"/>
        <end position="59"/>
    </location>
</feature>
<dbReference type="PATRIC" id="fig|754436.4.peg.1181"/>
<dbReference type="Pfam" id="PF03466">
    <property type="entry name" value="LysR_substrate"/>
    <property type="match status" value="1"/>
</dbReference>
<dbReference type="eggNOG" id="COG0583">
    <property type="taxonomic scope" value="Bacteria"/>
</dbReference>
<keyword evidence="4" id="KW-0804">Transcription</keyword>
<evidence type="ECO:0000259" key="5">
    <source>
        <dbReference type="PROSITE" id="PS50931"/>
    </source>
</evidence>
<dbReference type="Proteomes" id="UP000029227">
    <property type="component" value="Unassembled WGS sequence"/>
</dbReference>
<dbReference type="FunFam" id="1.10.10.10:FF:000001">
    <property type="entry name" value="LysR family transcriptional regulator"/>
    <property type="match status" value="1"/>
</dbReference>
<evidence type="ECO:0000256" key="3">
    <source>
        <dbReference type="ARBA" id="ARBA00023125"/>
    </source>
</evidence>
<dbReference type="AlphaFoldDB" id="A0A090QKF8"/>
<dbReference type="InterPro" id="IPR036390">
    <property type="entry name" value="WH_DNA-bd_sf"/>
</dbReference>
<dbReference type="STRING" id="754436.JCM19237_5641"/>
<dbReference type="Pfam" id="PF00126">
    <property type="entry name" value="HTH_1"/>
    <property type="match status" value="1"/>
</dbReference>
<dbReference type="PANTHER" id="PTHR30346:SF10">
    <property type="entry name" value="TRANSCRIPTIONAL REGULATOR OF OXIDATIVE STRESS OXYR"/>
    <property type="match status" value="1"/>
</dbReference>
<accession>A0A090QKF8</accession>
<dbReference type="InterPro" id="IPR036388">
    <property type="entry name" value="WH-like_DNA-bd_sf"/>
</dbReference>
<dbReference type="GO" id="GO:0032993">
    <property type="term" value="C:protein-DNA complex"/>
    <property type="evidence" value="ECO:0007669"/>
    <property type="project" value="TreeGrafter"/>
</dbReference>
<reference evidence="6 8" key="1">
    <citation type="journal article" date="2014" name="Genome Announc.">
        <title>Draft Genome Sequences of Two Vibrionaceae Species, Vibrio ponticus C121 and Photobacterium aphoticum C119, Isolated as Coral Reef Microbiota.</title>
        <authorList>
            <person name="Al-saari N."/>
            <person name="Meirelles P.M."/>
            <person name="Mino S."/>
            <person name="Suda W."/>
            <person name="Oshima K."/>
            <person name="Hattori M."/>
            <person name="Ohkuma M."/>
            <person name="Thompson F.L."/>
            <person name="Gomez-Gil B."/>
            <person name="Sawabe T."/>
            <person name="Sawabe T."/>
        </authorList>
    </citation>
    <scope>NUCLEOTIDE SEQUENCE [LARGE SCALE GENOMIC DNA]</scope>
    <source>
        <strain evidence="6 8">JCM 19237</strain>
    </source>
</reference>
<dbReference type="PROSITE" id="PS50931">
    <property type="entry name" value="HTH_LYSR"/>
    <property type="match status" value="1"/>
</dbReference>
<evidence type="ECO:0000313" key="7">
    <source>
        <dbReference type="EMBL" id="KLV01879.1"/>
    </source>
</evidence>
<dbReference type="SUPFAM" id="SSF53850">
    <property type="entry name" value="Periplasmic binding protein-like II"/>
    <property type="match status" value="1"/>
</dbReference>
<keyword evidence="2" id="KW-0805">Transcription regulation</keyword>
<proteinExistence type="inferred from homology"/>
<protein>
    <submittedName>
        <fullName evidence="6">Hydrogen peroxide-inducible genes activator</fullName>
    </submittedName>
    <submittedName>
        <fullName evidence="7">LysR family transcriptional regulator</fullName>
    </submittedName>
</protein>
<evidence type="ECO:0000313" key="6">
    <source>
        <dbReference type="EMBL" id="GAL02748.1"/>
    </source>
</evidence>
<comment type="caution">
    <text evidence="6">The sequence shown here is derived from an EMBL/GenBank/DDBJ whole genome shotgun (WGS) entry which is preliminary data.</text>
</comment>
<dbReference type="RefSeq" id="WP_047873332.1">
    <property type="nucleotide sequence ID" value="NZ_BMYC01000001.1"/>
</dbReference>
<keyword evidence="3" id="KW-0238">DNA-binding</keyword>
<sequence>MLSIKQLTYALAVAKTLHFRKAAELCHVRQSTLSAGISELEKQLGIKIFERDNKKVLVTPLGQEVLDKASNIMLELDDMAHLDHSCGKPFCFPLSIGMIPTIAPYLLPKLLPALKTQYPDAKIDIVEEQSQALVEMVHSGEIDAAVLAMPFPSDGLLNLEFWQEDFYWVALEGQPHTDQQEITSDELRHAHLMLLKEGHCLKDHILDACRLSEQATQQEYRATSLNTLIQMVMNDMGTTLIPEMALEQLVTHYPVLSAVHLNEPGPHRKIAFVFRPNYADISSLEVLADIAKQSLNQT</sequence>